<feature type="region of interest" description="Disordered" evidence="1">
    <location>
        <begin position="1"/>
        <end position="45"/>
    </location>
</feature>
<accession>A0AAQ3PJL1</accession>
<dbReference type="Proteomes" id="UP001341281">
    <property type="component" value="Chromosome 01"/>
</dbReference>
<keyword evidence="3" id="KW-1185">Reference proteome</keyword>
<protein>
    <submittedName>
        <fullName evidence="2">Uncharacterized protein</fullName>
    </submittedName>
</protein>
<proteinExistence type="predicted"/>
<evidence type="ECO:0000313" key="3">
    <source>
        <dbReference type="Proteomes" id="UP001341281"/>
    </source>
</evidence>
<dbReference type="EMBL" id="CP144745">
    <property type="protein sequence ID" value="WVZ52857.1"/>
    <property type="molecule type" value="Genomic_DNA"/>
</dbReference>
<organism evidence="2 3">
    <name type="scientific">Paspalum notatum var. saurae</name>
    <dbReference type="NCBI Taxonomy" id="547442"/>
    <lineage>
        <taxon>Eukaryota</taxon>
        <taxon>Viridiplantae</taxon>
        <taxon>Streptophyta</taxon>
        <taxon>Embryophyta</taxon>
        <taxon>Tracheophyta</taxon>
        <taxon>Spermatophyta</taxon>
        <taxon>Magnoliopsida</taxon>
        <taxon>Liliopsida</taxon>
        <taxon>Poales</taxon>
        <taxon>Poaceae</taxon>
        <taxon>PACMAD clade</taxon>
        <taxon>Panicoideae</taxon>
        <taxon>Andropogonodae</taxon>
        <taxon>Paspaleae</taxon>
        <taxon>Paspalinae</taxon>
        <taxon>Paspalum</taxon>
    </lineage>
</organism>
<reference evidence="2 3" key="1">
    <citation type="submission" date="2024-02" db="EMBL/GenBank/DDBJ databases">
        <title>High-quality chromosome-scale genome assembly of Pensacola bahiagrass (Paspalum notatum Flugge var. saurae).</title>
        <authorList>
            <person name="Vega J.M."/>
            <person name="Podio M."/>
            <person name="Orjuela J."/>
            <person name="Siena L.A."/>
            <person name="Pessino S.C."/>
            <person name="Combes M.C."/>
            <person name="Mariac C."/>
            <person name="Albertini E."/>
            <person name="Pupilli F."/>
            <person name="Ortiz J.P.A."/>
            <person name="Leblanc O."/>
        </authorList>
    </citation>
    <scope>NUCLEOTIDE SEQUENCE [LARGE SCALE GENOMIC DNA]</scope>
    <source>
        <strain evidence="2">R1</strain>
        <tissue evidence="2">Leaf</tissue>
    </source>
</reference>
<gene>
    <name evidence="2" type="ORF">U9M48_003873</name>
</gene>
<evidence type="ECO:0000313" key="2">
    <source>
        <dbReference type="EMBL" id="WVZ52857.1"/>
    </source>
</evidence>
<evidence type="ECO:0000256" key="1">
    <source>
        <dbReference type="SAM" id="MobiDB-lite"/>
    </source>
</evidence>
<feature type="compositionally biased region" description="Polar residues" evidence="1">
    <location>
        <begin position="36"/>
        <end position="45"/>
    </location>
</feature>
<dbReference type="AlphaFoldDB" id="A0AAQ3PJL1"/>
<name>A0AAQ3PJL1_PASNO</name>
<sequence length="217" mass="24740">MATPSPSSHEEIEGGKPPGHPSPAHGAPSPPSTSPNSKMQNGLRTTRVATEEVAPMIPDDIQGCSPTTQRVLPSSLVISPGHHRLFALRIDVCEQQEEYFEEGKKQKGEAPWSSLPCPWRPFSSLNLAQLQDAKRTAHDKLFALRIDVCEQQQEYFEEGKVNFVRLRTANRVDPNLILETRATIDRMQEQNLMYYNWKRFFPNYKELLRYALSFVKF</sequence>